<reference evidence="1 2" key="1">
    <citation type="submission" date="2020-08" db="EMBL/GenBank/DDBJ databases">
        <title>Genomic Encyclopedia of Type Strains, Phase IV (KMG-IV): sequencing the most valuable type-strain genomes for metagenomic binning, comparative biology and taxonomic classification.</title>
        <authorList>
            <person name="Goeker M."/>
        </authorList>
    </citation>
    <scope>NUCLEOTIDE SEQUENCE [LARGE SCALE GENOMIC DNA]</scope>
    <source>
        <strain evidence="1 2">DSM 45615</strain>
    </source>
</reference>
<organism evidence="1 2">
    <name type="scientific">Thermocatellispora tengchongensis</name>
    <dbReference type="NCBI Taxonomy" id="1073253"/>
    <lineage>
        <taxon>Bacteria</taxon>
        <taxon>Bacillati</taxon>
        <taxon>Actinomycetota</taxon>
        <taxon>Actinomycetes</taxon>
        <taxon>Streptosporangiales</taxon>
        <taxon>Streptosporangiaceae</taxon>
        <taxon>Thermocatellispora</taxon>
    </lineage>
</organism>
<evidence type="ECO:0000313" key="2">
    <source>
        <dbReference type="Proteomes" id="UP000578449"/>
    </source>
</evidence>
<gene>
    <name evidence="1" type="ORF">HNP84_007200</name>
</gene>
<sequence>MLNEVLPDACPQQAVAAACVLEDGHAPEAVAGPAGTAPAFAFGSVTKVLTATMVAGRTPRRLHAALRVLRREAQVE</sequence>
<dbReference type="RefSeq" id="WP_185054344.1">
    <property type="nucleotide sequence ID" value="NZ_BAABIX010000012.1"/>
</dbReference>
<protein>
    <submittedName>
        <fullName evidence="1">Uncharacterized protein</fullName>
    </submittedName>
</protein>
<accession>A0A840PCV4</accession>
<dbReference type="EMBL" id="JACHGN010000017">
    <property type="protein sequence ID" value="MBB5137448.1"/>
    <property type="molecule type" value="Genomic_DNA"/>
</dbReference>
<comment type="caution">
    <text evidence="1">The sequence shown here is derived from an EMBL/GenBank/DDBJ whole genome shotgun (WGS) entry which is preliminary data.</text>
</comment>
<evidence type="ECO:0000313" key="1">
    <source>
        <dbReference type="EMBL" id="MBB5137448.1"/>
    </source>
</evidence>
<proteinExistence type="predicted"/>
<dbReference type="Proteomes" id="UP000578449">
    <property type="component" value="Unassembled WGS sequence"/>
</dbReference>
<keyword evidence="2" id="KW-1185">Reference proteome</keyword>
<name>A0A840PCV4_9ACTN</name>
<dbReference type="AlphaFoldDB" id="A0A840PCV4"/>